<name>A0AAN6YTV7_9PEZI</name>
<proteinExistence type="predicted"/>
<dbReference type="RefSeq" id="XP_064670514.1">
    <property type="nucleotide sequence ID" value="XM_064819016.1"/>
</dbReference>
<evidence type="ECO:0000313" key="3">
    <source>
        <dbReference type="Proteomes" id="UP001302812"/>
    </source>
</evidence>
<dbReference type="EMBL" id="MU853341">
    <property type="protein sequence ID" value="KAK4112944.1"/>
    <property type="molecule type" value="Genomic_DNA"/>
</dbReference>
<reference evidence="2" key="1">
    <citation type="journal article" date="2023" name="Mol. Phylogenet. Evol.">
        <title>Genome-scale phylogeny and comparative genomics of the fungal order Sordariales.</title>
        <authorList>
            <person name="Hensen N."/>
            <person name="Bonometti L."/>
            <person name="Westerberg I."/>
            <person name="Brannstrom I.O."/>
            <person name="Guillou S."/>
            <person name="Cros-Aarteil S."/>
            <person name="Calhoun S."/>
            <person name="Haridas S."/>
            <person name="Kuo A."/>
            <person name="Mondo S."/>
            <person name="Pangilinan J."/>
            <person name="Riley R."/>
            <person name="LaButti K."/>
            <person name="Andreopoulos B."/>
            <person name="Lipzen A."/>
            <person name="Chen C."/>
            <person name="Yan M."/>
            <person name="Daum C."/>
            <person name="Ng V."/>
            <person name="Clum A."/>
            <person name="Steindorff A."/>
            <person name="Ohm R.A."/>
            <person name="Martin F."/>
            <person name="Silar P."/>
            <person name="Natvig D.O."/>
            <person name="Lalanne C."/>
            <person name="Gautier V."/>
            <person name="Ament-Velasquez S.L."/>
            <person name="Kruys A."/>
            <person name="Hutchinson M.I."/>
            <person name="Powell A.J."/>
            <person name="Barry K."/>
            <person name="Miller A.N."/>
            <person name="Grigoriev I.V."/>
            <person name="Debuchy R."/>
            <person name="Gladieux P."/>
            <person name="Hiltunen Thoren M."/>
            <person name="Johannesson H."/>
        </authorList>
    </citation>
    <scope>NUCLEOTIDE SEQUENCE</scope>
    <source>
        <strain evidence="2">CBS 508.74</strain>
    </source>
</reference>
<feature type="compositionally biased region" description="Low complexity" evidence="1">
    <location>
        <begin position="315"/>
        <end position="325"/>
    </location>
</feature>
<dbReference type="AlphaFoldDB" id="A0AAN6YTV7"/>
<comment type="caution">
    <text evidence="2">The sequence shown here is derived from an EMBL/GenBank/DDBJ whole genome shotgun (WGS) entry which is preliminary data.</text>
</comment>
<gene>
    <name evidence="2" type="ORF">N656DRAFT_84192</name>
</gene>
<keyword evidence="3" id="KW-1185">Reference proteome</keyword>
<evidence type="ECO:0000313" key="2">
    <source>
        <dbReference type="EMBL" id="KAK4112944.1"/>
    </source>
</evidence>
<organism evidence="2 3">
    <name type="scientific">Canariomyces notabilis</name>
    <dbReference type="NCBI Taxonomy" id="2074819"/>
    <lineage>
        <taxon>Eukaryota</taxon>
        <taxon>Fungi</taxon>
        <taxon>Dikarya</taxon>
        <taxon>Ascomycota</taxon>
        <taxon>Pezizomycotina</taxon>
        <taxon>Sordariomycetes</taxon>
        <taxon>Sordariomycetidae</taxon>
        <taxon>Sordariales</taxon>
        <taxon>Chaetomiaceae</taxon>
        <taxon>Canariomyces</taxon>
    </lineage>
</organism>
<dbReference type="Proteomes" id="UP001302812">
    <property type="component" value="Unassembled WGS sequence"/>
</dbReference>
<dbReference type="GeneID" id="89943142"/>
<sequence>MLSSGELPRPSDVTFDEAAVGTSSVASQGEHVTVAAEKDSSVSPVRFDGEANLQAGPHHKDPQALVNDAETVTNKHGFVFKRILYHDEANLRILVRSEQGENVIYEACEALLSAASPAWQKAFESHISGIIFNLPNLEGQTYGMDVVLLIIHRKLSKIPHRPEIHQLYSIARVAEEYDCTHLLVPFMKEWMRTIKDHDKTEDPGREGNNDGKMLYITWVFGAAREWISYLTKVWEHTSLSGDGTLLDSQGQPWKDQGLPPLLLELIKRIRHKAVAKICNISATGSTCLFNPSKNAQNISVSAENGNGTPTRCRTRSANTSSSAAW</sequence>
<feature type="region of interest" description="Disordered" evidence="1">
    <location>
        <begin position="301"/>
        <end position="325"/>
    </location>
</feature>
<accession>A0AAN6YTV7</accession>
<protein>
    <submittedName>
        <fullName evidence="2">Uncharacterized protein</fullName>
    </submittedName>
</protein>
<evidence type="ECO:0000256" key="1">
    <source>
        <dbReference type="SAM" id="MobiDB-lite"/>
    </source>
</evidence>
<reference evidence="2" key="2">
    <citation type="submission" date="2023-05" db="EMBL/GenBank/DDBJ databases">
        <authorList>
            <consortium name="Lawrence Berkeley National Laboratory"/>
            <person name="Steindorff A."/>
            <person name="Hensen N."/>
            <person name="Bonometti L."/>
            <person name="Westerberg I."/>
            <person name="Brannstrom I.O."/>
            <person name="Guillou S."/>
            <person name="Cros-Aarteil S."/>
            <person name="Calhoun S."/>
            <person name="Haridas S."/>
            <person name="Kuo A."/>
            <person name="Mondo S."/>
            <person name="Pangilinan J."/>
            <person name="Riley R."/>
            <person name="Labutti K."/>
            <person name="Andreopoulos B."/>
            <person name="Lipzen A."/>
            <person name="Chen C."/>
            <person name="Yanf M."/>
            <person name="Daum C."/>
            <person name="Ng V."/>
            <person name="Clum A."/>
            <person name="Ohm R."/>
            <person name="Martin F."/>
            <person name="Silar P."/>
            <person name="Natvig D."/>
            <person name="Lalanne C."/>
            <person name="Gautier V."/>
            <person name="Ament-Velasquez S.L."/>
            <person name="Kruys A."/>
            <person name="Hutchinson M.I."/>
            <person name="Powell A.J."/>
            <person name="Barry K."/>
            <person name="Miller A.N."/>
            <person name="Grigoriev I.V."/>
            <person name="Debuchy R."/>
            <person name="Gladieux P."/>
            <person name="Thoren M.H."/>
            <person name="Johannesson H."/>
        </authorList>
    </citation>
    <scope>NUCLEOTIDE SEQUENCE</scope>
    <source>
        <strain evidence="2">CBS 508.74</strain>
    </source>
</reference>